<dbReference type="PANTHER" id="PTHR30487:SF0">
    <property type="entry name" value="PREPILIN LEADER PEPTIDASE_N-METHYLTRANSFERASE-RELATED"/>
    <property type="match status" value="1"/>
</dbReference>
<comment type="caution">
    <text evidence="4">The sequence shown here is derived from an EMBL/GenBank/DDBJ whole genome shotgun (WGS) entry which is preliminary data.</text>
</comment>
<dbReference type="EMBL" id="WHZZ01000012">
    <property type="protein sequence ID" value="MQL50050.1"/>
    <property type="molecule type" value="Genomic_DNA"/>
</dbReference>
<accession>A0A7C9GRT4</accession>
<protein>
    <recommendedName>
        <fullName evidence="3">Prepilin type IV endopeptidase peptidase domain-containing protein</fullName>
    </recommendedName>
</protein>
<evidence type="ECO:0000313" key="5">
    <source>
        <dbReference type="Proteomes" id="UP000481739"/>
    </source>
</evidence>
<feature type="domain" description="Prepilin type IV endopeptidase peptidase" evidence="3">
    <location>
        <begin position="75"/>
        <end position="181"/>
    </location>
</feature>
<evidence type="ECO:0000259" key="3">
    <source>
        <dbReference type="Pfam" id="PF01478"/>
    </source>
</evidence>
<dbReference type="GO" id="GO:0005886">
    <property type="term" value="C:plasma membrane"/>
    <property type="evidence" value="ECO:0007669"/>
    <property type="project" value="TreeGrafter"/>
</dbReference>
<dbReference type="GO" id="GO:0006465">
    <property type="term" value="P:signal peptide processing"/>
    <property type="evidence" value="ECO:0007669"/>
    <property type="project" value="TreeGrafter"/>
</dbReference>
<reference evidence="4 5" key="1">
    <citation type="journal article" date="2019" name="Nature">
        <title>A new antibiotic selectively kills Gram-negative pathogens.</title>
        <authorList>
            <person name="Imai Y."/>
            <person name="Meyer K.J."/>
            <person name="Iinishi A."/>
            <person name="Favre-Godal Q."/>
            <person name="Green R."/>
            <person name="Manuse S."/>
            <person name="Caboni M."/>
            <person name="Mori M."/>
            <person name="Niles S."/>
            <person name="Ghiglieri M."/>
            <person name="Honrao C."/>
            <person name="Ma X."/>
            <person name="Guo J.J."/>
            <person name="Makriyannis A."/>
            <person name="Linares-Otoya L."/>
            <person name="Boehringer N."/>
            <person name="Wuisan Z.G."/>
            <person name="Kaur H."/>
            <person name="Wu R."/>
            <person name="Mateus A."/>
            <person name="Typas A."/>
            <person name="Savitski M.M."/>
            <person name="Espinoza J.L."/>
            <person name="O'Rourke A."/>
            <person name="Nelson K.E."/>
            <person name="Hiller S."/>
            <person name="Noinaj N."/>
            <person name="Schaeberle T.F."/>
            <person name="D'Onofrio A."/>
            <person name="Lewis K."/>
        </authorList>
    </citation>
    <scope>NUCLEOTIDE SEQUENCE [LARGE SCALE GENOMIC DNA]</scope>
    <source>
        <strain evidence="4 5">HGB 1456</strain>
    </source>
</reference>
<dbReference type="RefSeq" id="WP_152963819.1">
    <property type="nucleotide sequence ID" value="NZ_CAWOZU010000003.1"/>
</dbReference>
<proteinExistence type="inferred from homology"/>
<dbReference type="Proteomes" id="UP000481739">
    <property type="component" value="Unassembled WGS sequence"/>
</dbReference>
<dbReference type="Gene3D" id="1.20.120.1220">
    <property type="match status" value="1"/>
</dbReference>
<dbReference type="InterPro" id="IPR000045">
    <property type="entry name" value="Prepilin_IV_endopep_pep"/>
</dbReference>
<organism evidence="4 5">
    <name type="scientific">Photorhabdus khanii</name>
    <dbReference type="NCBI Taxonomy" id="1004150"/>
    <lineage>
        <taxon>Bacteria</taxon>
        <taxon>Pseudomonadati</taxon>
        <taxon>Pseudomonadota</taxon>
        <taxon>Gammaproteobacteria</taxon>
        <taxon>Enterobacterales</taxon>
        <taxon>Morganellaceae</taxon>
        <taxon>Photorhabdus</taxon>
    </lineage>
</organism>
<feature type="transmembrane region" description="Helical" evidence="2">
    <location>
        <begin position="194"/>
        <end position="214"/>
    </location>
</feature>
<sequence length="218" mass="24534">MIVLFSLWVAVPLFMALLALILTVPAKQFIHTHHGLPLTRLQINGVITAFTLASTSLFMTESFFDANPIGTVKCLVLLAWGVPLVLLDIRNFWLPFRFTSGFWLTGILFSLLPDNTIKFTESVISSCAMFTLMRLFHYCVNRKHPEERFGLGDVHLIAALCAWVQWQLAYLLCGIGFIMFIAGALITQKHEQAYAPWLFALLAILATFFPLQTIQGVL</sequence>
<feature type="transmembrane region" description="Helical" evidence="2">
    <location>
        <begin position="156"/>
        <end position="182"/>
    </location>
</feature>
<feature type="transmembrane region" description="Helical" evidence="2">
    <location>
        <begin position="92"/>
        <end position="112"/>
    </location>
</feature>
<name>A0A7C9GRT4_9GAMM</name>
<keyword evidence="2" id="KW-1133">Transmembrane helix</keyword>
<dbReference type="AlphaFoldDB" id="A0A7C9GRT4"/>
<dbReference type="PANTHER" id="PTHR30487">
    <property type="entry name" value="TYPE 4 PREPILIN-LIKE PROTEINS LEADER PEPTIDE-PROCESSING ENZYME"/>
    <property type="match status" value="1"/>
</dbReference>
<evidence type="ECO:0000256" key="1">
    <source>
        <dbReference type="ARBA" id="ARBA00005801"/>
    </source>
</evidence>
<comment type="similarity">
    <text evidence="1">Belongs to the peptidase A24 family.</text>
</comment>
<gene>
    <name evidence="4" type="ORF">GEA64_19690</name>
</gene>
<dbReference type="InterPro" id="IPR050882">
    <property type="entry name" value="Prepilin_peptidase/N-MTase"/>
</dbReference>
<evidence type="ECO:0000313" key="4">
    <source>
        <dbReference type="EMBL" id="MQL50050.1"/>
    </source>
</evidence>
<keyword evidence="2" id="KW-0812">Transmembrane</keyword>
<evidence type="ECO:0000256" key="2">
    <source>
        <dbReference type="SAM" id="Phobius"/>
    </source>
</evidence>
<dbReference type="Pfam" id="PF01478">
    <property type="entry name" value="Peptidase_A24"/>
    <property type="match status" value="1"/>
</dbReference>
<feature type="transmembrane region" description="Helical" evidence="2">
    <location>
        <begin position="66"/>
        <end position="86"/>
    </location>
</feature>
<keyword evidence="2" id="KW-0472">Membrane</keyword>
<dbReference type="GO" id="GO:0004190">
    <property type="term" value="F:aspartic-type endopeptidase activity"/>
    <property type="evidence" value="ECO:0007669"/>
    <property type="project" value="InterPro"/>
</dbReference>